<dbReference type="InterPro" id="IPR002213">
    <property type="entry name" value="UDP_glucos_trans"/>
</dbReference>
<keyword evidence="4 10" id="KW-0808">Transferase</keyword>
<keyword evidence="8 11" id="KW-0472">Membrane</keyword>
<reference evidence="12 13" key="1">
    <citation type="submission" date="2014-03" db="EMBL/GenBank/DDBJ databases">
        <title>Draft genome of the hookworm Oesophagostomum dentatum.</title>
        <authorList>
            <person name="Mitreva M."/>
        </authorList>
    </citation>
    <scope>NUCLEOTIDE SEQUENCE [LARGE SCALE GENOMIC DNA]</scope>
    <source>
        <strain evidence="12 13">OD-Hann</strain>
    </source>
</reference>
<evidence type="ECO:0000313" key="13">
    <source>
        <dbReference type="Proteomes" id="UP000053660"/>
    </source>
</evidence>
<dbReference type="SUPFAM" id="SSF53756">
    <property type="entry name" value="UDP-Glycosyltransferase/glycogen phosphorylase"/>
    <property type="match status" value="2"/>
</dbReference>
<dbReference type="CDD" id="cd03784">
    <property type="entry name" value="GT1_Gtf-like"/>
    <property type="match status" value="2"/>
</dbReference>
<feature type="transmembrane region" description="Helical" evidence="11">
    <location>
        <begin position="136"/>
        <end position="155"/>
    </location>
</feature>
<keyword evidence="7 11" id="KW-1133">Transmembrane helix</keyword>
<comment type="catalytic activity">
    <reaction evidence="9 11">
        <text>glucuronate acceptor + UDP-alpha-D-glucuronate = acceptor beta-D-glucuronoside + UDP + H(+)</text>
        <dbReference type="Rhea" id="RHEA:21032"/>
        <dbReference type="ChEBI" id="CHEBI:15378"/>
        <dbReference type="ChEBI" id="CHEBI:58052"/>
        <dbReference type="ChEBI" id="CHEBI:58223"/>
        <dbReference type="ChEBI" id="CHEBI:132367"/>
        <dbReference type="ChEBI" id="CHEBI:132368"/>
        <dbReference type="EC" id="2.4.1.17"/>
    </reaction>
</comment>
<evidence type="ECO:0000256" key="8">
    <source>
        <dbReference type="ARBA" id="ARBA00023136"/>
    </source>
</evidence>
<evidence type="ECO:0000256" key="2">
    <source>
        <dbReference type="ARBA" id="ARBA00009995"/>
    </source>
</evidence>
<dbReference type="OrthoDB" id="5835829at2759"/>
<keyword evidence="5 11" id="KW-0812">Transmembrane</keyword>
<evidence type="ECO:0000256" key="9">
    <source>
        <dbReference type="ARBA" id="ARBA00047475"/>
    </source>
</evidence>
<evidence type="ECO:0000313" key="12">
    <source>
        <dbReference type="EMBL" id="KHJ88419.1"/>
    </source>
</evidence>
<evidence type="ECO:0000256" key="7">
    <source>
        <dbReference type="ARBA" id="ARBA00022989"/>
    </source>
</evidence>
<keyword evidence="3 10" id="KW-0328">Glycosyltransferase</keyword>
<dbReference type="InterPro" id="IPR050271">
    <property type="entry name" value="UDP-glycosyltransferase"/>
</dbReference>
<keyword evidence="6" id="KW-0732">Signal</keyword>
<dbReference type="GO" id="GO:0015020">
    <property type="term" value="F:glucuronosyltransferase activity"/>
    <property type="evidence" value="ECO:0007669"/>
    <property type="project" value="UniProtKB-EC"/>
</dbReference>
<proteinExistence type="inferred from homology"/>
<evidence type="ECO:0000256" key="1">
    <source>
        <dbReference type="ARBA" id="ARBA00004167"/>
    </source>
</evidence>
<dbReference type="AlphaFoldDB" id="A0A0B1STX9"/>
<comment type="similarity">
    <text evidence="2 10">Belongs to the UDP-glycosyltransferase family.</text>
</comment>
<organism evidence="12 13">
    <name type="scientific">Oesophagostomum dentatum</name>
    <name type="common">Nodular worm</name>
    <dbReference type="NCBI Taxonomy" id="61180"/>
    <lineage>
        <taxon>Eukaryota</taxon>
        <taxon>Metazoa</taxon>
        <taxon>Ecdysozoa</taxon>
        <taxon>Nematoda</taxon>
        <taxon>Chromadorea</taxon>
        <taxon>Rhabditida</taxon>
        <taxon>Rhabditina</taxon>
        <taxon>Rhabditomorpha</taxon>
        <taxon>Strongyloidea</taxon>
        <taxon>Strongylidae</taxon>
        <taxon>Oesophagostomum</taxon>
    </lineage>
</organism>
<keyword evidence="13" id="KW-1185">Reference proteome</keyword>
<comment type="subcellular location">
    <subcellularLocation>
        <location evidence="1 11">Membrane</location>
        <topology evidence="1 11">Single-pass membrane protein</topology>
    </subcellularLocation>
</comment>
<dbReference type="Proteomes" id="UP000053660">
    <property type="component" value="Unassembled WGS sequence"/>
</dbReference>
<dbReference type="EMBL" id="KN555864">
    <property type="protein sequence ID" value="KHJ88419.1"/>
    <property type="molecule type" value="Genomic_DNA"/>
</dbReference>
<dbReference type="InterPro" id="IPR035595">
    <property type="entry name" value="UDP_glycos_trans_CS"/>
</dbReference>
<gene>
    <name evidence="12" type="ORF">OESDEN_11789</name>
</gene>
<dbReference type="GO" id="GO:0016020">
    <property type="term" value="C:membrane"/>
    <property type="evidence" value="ECO:0007669"/>
    <property type="project" value="UniProtKB-SubCell"/>
</dbReference>
<dbReference type="PROSITE" id="PS00375">
    <property type="entry name" value="UDPGT"/>
    <property type="match status" value="1"/>
</dbReference>
<dbReference type="PANTHER" id="PTHR48043">
    <property type="entry name" value="EG:EG0003.4 PROTEIN-RELATED"/>
    <property type="match status" value="1"/>
</dbReference>
<dbReference type="PANTHER" id="PTHR48043:SF150">
    <property type="entry name" value="GLUCURONOSYLTRANSFERASE"/>
    <property type="match status" value="1"/>
</dbReference>
<evidence type="ECO:0000256" key="10">
    <source>
        <dbReference type="RuleBase" id="RU003718"/>
    </source>
</evidence>
<comment type="caution">
    <text evidence="11">Lacks conserved residue(s) required for the propagation of feature annotation.</text>
</comment>
<evidence type="ECO:0000256" key="11">
    <source>
        <dbReference type="RuleBase" id="RU362059"/>
    </source>
</evidence>
<accession>A0A0B1STX9</accession>
<evidence type="ECO:0000256" key="6">
    <source>
        <dbReference type="ARBA" id="ARBA00022729"/>
    </source>
</evidence>
<protein>
    <recommendedName>
        <fullName evidence="11">UDP-glucuronosyltransferase</fullName>
        <ecNumber evidence="11">2.4.1.17</ecNumber>
    </recommendedName>
</protein>
<dbReference type="Pfam" id="PF00201">
    <property type="entry name" value="UDPGT"/>
    <property type="match status" value="2"/>
</dbReference>
<evidence type="ECO:0000256" key="3">
    <source>
        <dbReference type="ARBA" id="ARBA00022676"/>
    </source>
</evidence>
<sequence>MFFFQADPRLTLFVTHGGAGSLLESATHGKPVVVVPLFGDQTRNAKIAEKFGFGVLLDKRRMDESEVLRRAISKILNEPRYTQAAHRIRDLLAKRPFTPEQKLVRTVELAAEFGQLPELRVAGRDLNFVVYHNLDILVLFIVVFSLSIFSVLYCLRKLFRGTAYAIGAPVTPSFMPASQGVTDDSTSLPTRATNIFFTFLSWYFQTSLASSAETAMRKNLGPATPPIWSIVSNITWVLTNAEPLLEFAKPTLHTVVDIGGIGVGKPKPLDKKWNKILSLRSRTVLISFGSVAPSSFMPFPVKKAITEVAKSYPNITFIWKYEHPENVSFADGVKNLVLSRWTPQSDLLADPRLILFVTHGGAGSLFESATQGKPVVVVPLFGDQTRNAKIVTKFGFGVFVDKKRMGEREILRSAISKILSELSYTQAAHRIRDLLAKRPFTPEQKLVRTVELAAEFGQLPELRVAGRDLNFIFYYNLDILMLFIAVFSLFIFSILYCLKKLCRITVRITKVKEE</sequence>
<dbReference type="FunFam" id="3.40.50.2000:FF:000038">
    <property type="entry name" value="UDP-GlucuronosylTransferase"/>
    <property type="match status" value="1"/>
</dbReference>
<dbReference type="EC" id="2.4.1.17" evidence="11"/>
<name>A0A0B1STX9_OESDE</name>
<evidence type="ECO:0000256" key="5">
    <source>
        <dbReference type="ARBA" id="ARBA00022692"/>
    </source>
</evidence>
<evidence type="ECO:0000256" key="4">
    <source>
        <dbReference type="ARBA" id="ARBA00022679"/>
    </source>
</evidence>
<feature type="transmembrane region" description="Helical" evidence="11">
    <location>
        <begin position="472"/>
        <end position="496"/>
    </location>
</feature>
<dbReference type="Gene3D" id="3.40.50.2000">
    <property type="entry name" value="Glycogen Phosphorylase B"/>
    <property type="match status" value="2"/>
</dbReference>